<dbReference type="Proteomes" id="UP000001887">
    <property type="component" value="Chromosome"/>
</dbReference>
<proteinExistence type="predicted"/>
<evidence type="ECO:0000313" key="2">
    <source>
        <dbReference type="EMBL" id="ADB17928.1"/>
    </source>
</evidence>
<organism evidence="2 3">
    <name type="scientific">Pirellula staleyi (strain ATCC 27377 / DSM 6068 / ICPB 4128)</name>
    <name type="common">Pirella staleyi</name>
    <dbReference type="NCBI Taxonomy" id="530564"/>
    <lineage>
        <taxon>Bacteria</taxon>
        <taxon>Pseudomonadati</taxon>
        <taxon>Planctomycetota</taxon>
        <taxon>Planctomycetia</taxon>
        <taxon>Pirellulales</taxon>
        <taxon>Pirellulaceae</taxon>
        <taxon>Pirellula</taxon>
    </lineage>
</organism>
<feature type="compositionally biased region" description="Pro residues" evidence="1">
    <location>
        <begin position="113"/>
        <end position="125"/>
    </location>
</feature>
<reference evidence="2 3" key="1">
    <citation type="journal article" date="2009" name="Stand. Genomic Sci.">
        <title>Complete genome sequence of Pirellula staleyi type strain (ATCC 27377).</title>
        <authorList>
            <person name="Clum A."/>
            <person name="Tindall B.J."/>
            <person name="Sikorski J."/>
            <person name="Ivanova N."/>
            <person name="Mavrommatis K."/>
            <person name="Lucas S."/>
            <person name="Glavina del Rio T."/>
            <person name="Nolan M."/>
            <person name="Chen F."/>
            <person name="Tice H."/>
            <person name="Pitluck S."/>
            <person name="Cheng J.F."/>
            <person name="Chertkov O."/>
            <person name="Brettin T."/>
            <person name="Han C."/>
            <person name="Detter J.C."/>
            <person name="Kuske C."/>
            <person name="Bruce D."/>
            <person name="Goodwin L."/>
            <person name="Ovchinikova G."/>
            <person name="Pati A."/>
            <person name="Mikhailova N."/>
            <person name="Chen A."/>
            <person name="Palaniappan K."/>
            <person name="Land M."/>
            <person name="Hauser L."/>
            <person name="Chang Y.J."/>
            <person name="Jeffries C.D."/>
            <person name="Chain P."/>
            <person name="Rohde M."/>
            <person name="Goker M."/>
            <person name="Bristow J."/>
            <person name="Eisen J.A."/>
            <person name="Markowitz V."/>
            <person name="Hugenholtz P."/>
            <person name="Kyrpides N.C."/>
            <person name="Klenk H.P."/>
            <person name="Lapidus A."/>
        </authorList>
    </citation>
    <scope>NUCLEOTIDE SEQUENCE [LARGE SCALE GENOMIC DNA]</scope>
    <source>
        <strain evidence="3">ATCC 27377 / DSM 6068 / ICPB 4128</strain>
    </source>
</reference>
<dbReference type="EMBL" id="CP001848">
    <property type="protein sequence ID" value="ADB17928.1"/>
    <property type="molecule type" value="Genomic_DNA"/>
</dbReference>
<dbReference type="STRING" id="530564.Psta_3264"/>
<protein>
    <submittedName>
        <fullName evidence="2">Uncharacterized protein</fullName>
    </submittedName>
</protein>
<gene>
    <name evidence="2" type="ordered locus">Psta_3264</name>
</gene>
<dbReference type="HOGENOM" id="CLU_1174556_0_0_0"/>
<dbReference type="KEGG" id="psl:Psta_3264"/>
<feature type="region of interest" description="Disordered" evidence="1">
    <location>
        <begin position="28"/>
        <end position="129"/>
    </location>
</feature>
<evidence type="ECO:0000313" key="3">
    <source>
        <dbReference type="Proteomes" id="UP000001887"/>
    </source>
</evidence>
<dbReference type="AlphaFoldDB" id="D2QX88"/>
<keyword evidence="3" id="KW-1185">Reference proteome</keyword>
<name>D2QX88_PIRSD</name>
<evidence type="ECO:0000256" key="1">
    <source>
        <dbReference type="SAM" id="MobiDB-lite"/>
    </source>
</evidence>
<feature type="compositionally biased region" description="Pro residues" evidence="1">
    <location>
        <begin position="87"/>
        <end position="101"/>
    </location>
</feature>
<accession>D2QX88</accession>
<sequence length="236" mass="25584" precursor="true">MKRYPIIVASICAVALGVILSLNRLGITQDGSLPMPKGKKGPPPIGAPSRAPNGAEAFGQGEMGPPSPPAFGGGFDAPRVHGGAPGVMPPMGPHPPGPHHPPGAKGPHHGGPPAGPHAGPHPPHLSSPMIQSLEQADPELFKLVTEDDQLERKSFELAEEIRRLAPAERTKRETELQTLLVQHFEVRQSRRALQIERMAEQIKTLRESLEKRTEARDAIIERRMRELLGKPQDLEF</sequence>